<evidence type="ECO:0000313" key="1">
    <source>
        <dbReference type="EMBL" id="NHN88131.1"/>
    </source>
</evidence>
<gene>
    <name evidence="1" type="ORF">GOB81_05750</name>
</gene>
<evidence type="ECO:0000313" key="2">
    <source>
        <dbReference type="Proteomes" id="UP000631653"/>
    </source>
</evidence>
<dbReference type="Proteomes" id="UP000631653">
    <property type="component" value="Unassembled WGS sequence"/>
</dbReference>
<name>A0ABX0JZZ0_9PROT</name>
<organism evidence="1 2">
    <name type="scientific">Acetobacter conturbans</name>
    <dbReference type="NCBI Taxonomy" id="1737472"/>
    <lineage>
        <taxon>Bacteria</taxon>
        <taxon>Pseudomonadati</taxon>
        <taxon>Pseudomonadota</taxon>
        <taxon>Alphaproteobacteria</taxon>
        <taxon>Acetobacterales</taxon>
        <taxon>Acetobacteraceae</taxon>
        <taxon>Acetobacter</taxon>
    </lineage>
</organism>
<dbReference type="Gene3D" id="3.40.1530.20">
    <property type="entry name" value="Protein of unknown function (DUF1491)"/>
    <property type="match status" value="1"/>
</dbReference>
<proteinExistence type="predicted"/>
<dbReference type="EMBL" id="WOSY01000004">
    <property type="protein sequence ID" value="NHN88131.1"/>
    <property type="molecule type" value="Genomic_DNA"/>
</dbReference>
<dbReference type="InterPro" id="IPR009964">
    <property type="entry name" value="DUF1491"/>
</dbReference>
<reference evidence="1 2" key="1">
    <citation type="journal article" date="2020" name="Int. J. Syst. Evol. Microbiol.">
        <title>Novel acetic acid bacteria from cider fermentations: Acetobacter conturbans sp. nov. and Acetobacter fallax sp. nov.</title>
        <authorList>
            <person name="Sombolestani A.S."/>
            <person name="Cleenwerck I."/>
            <person name="Cnockaert M."/>
            <person name="Borremans W."/>
            <person name="Wieme A.D."/>
            <person name="De Vuyst L."/>
            <person name="Vandamme P."/>
        </authorList>
    </citation>
    <scope>NUCLEOTIDE SEQUENCE [LARGE SCALE GENOMIC DNA]</scope>
    <source>
        <strain evidence="1 2">LMG 1627</strain>
    </source>
</reference>
<protein>
    <submittedName>
        <fullName evidence="1">DUF1491 family protein</fullName>
    </submittedName>
</protein>
<keyword evidence="2" id="KW-1185">Reference proteome</keyword>
<dbReference type="Pfam" id="PF07372">
    <property type="entry name" value="DUF1491"/>
    <property type="match status" value="1"/>
</dbReference>
<sequence>MSEEPRLKTALWVSAVLRQANASGHPAFRRRRGYEDAGGVLVILGSRDRRAVVLTQTRDADGAMAWMKGSGVEPVTESEAEAYVERQVKRDPDLWVLEIEADDFEPPFEARII</sequence>
<accession>A0ABX0JZZ0</accession>
<dbReference type="RefSeq" id="WP_173569419.1">
    <property type="nucleotide sequence ID" value="NZ_WOSY01000004.1"/>
</dbReference>
<comment type="caution">
    <text evidence="1">The sequence shown here is derived from an EMBL/GenBank/DDBJ whole genome shotgun (WGS) entry which is preliminary data.</text>
</comment>